<feature type="domain" description="Enoyl reductase (ER)" evidence="9">
    <location>
        <begin position="24"/>
        <end position="353"/>
    </location>
</feature>
<dbReference type="Gene3D" id="3.40.50.720">
    <property type="entry name" value="NAD(P)-binding Rossmann-like Domain"/>
    <property type="match status" value="1"/>
</dbReference>
<dbReference type="SUPFAM" id="SSF50129">
    <property type="entry name" value="GroES-like"/>
    <property type="match status" value="1"/>
</dbReference>
<comment type="cofactor">
    <cofactor evidence="1 7">
        <name>Zn(2+)</name>
        <dbReference type="ChEBI" id="CHEBI:29105"/>
    </cofactor>
</comment>
<evidence type="ECO:0000256" key="8">
    <source>
        <dbReference type="SAM" id="MobiDB-lite"/>
    </source>
</evidence>
<dbReference type="InterPro" id="IPR002328">
    <property type="entry name" value="ADH_Zn_CS"/>
</dbReference>
<dbReference type="InterPro" id="IPR036291">
    <property type="entry name" value="NAD(P)-bd_dom_sf"/>
</dbReference>
<dbReference type="FunFam" id="3.40.50.720:FF:000022">
    <property type="entry name" value="Cinnamyl alcohol dehydrogenase"/>
    <property type="match status" value="1"/>
</dbReference>
<feature type="compositionally biased region" description="Low complexity" evidence="8">
    <location>
        <begin position="1"/>
        <end position="17"/>
    </location>
</feature>
<dbReference type="GO" id="GO:0008106">
    <property type="term" value="F:alcohol dehydrogenase (NADP+) activity"/>
    <property type="evidence" value="ECO:0007669"/>
    <property type="project" value="UniProtKB-EC"/>
</dbReference>
<feature type="region of interest" description="Disordered" evidence="8">
    <location>
        <begin position="1"/>
        <end position="24"/>
    </location>
</feature>
<evidence type="ECO:0000313" key="11">
    <source>
        <dbReference type="Proteomes" id="UP000015388"/>
    </source>
</evidence>
<keyword evidence="2 7" id="KW-0479">Metal-binding</keyword>
<dbReference type="CDD" id="cd05283">
    <property type="entry name" value="CAD1"/>
    <property type="match status" value="1"/>
</dbReference>
<evidence type="ECO:0000256" key="6">
    <source>
        <dbReference type="ARBA" id="ARBA00048262"/>
    </source>
</evidence>
<dbReference type="EC" id="1.1.1.2" evidence="5"/>
<dbReference type="Pfam" id="PF00107">
    <property type="entry name" value="ADH_zinc_N"/>
    <property type="match status" value="1"/>
</dbReference>
<dbReference type="InterPro" id="IPR011032">
    <property type="entry name" value="GroES-like_sf"/>
</dbReference>
<comment type="catalytic activity">
    <reaction evidence="6">
        <text>a primary alcohol + NADP(+) = an aldehyde + NADPH + H(+)</text>
        <dbReference type="Rhea" id="RHEA:15937"/>
        <dbReference type="ChEBI" id="CHEBI:15378"/>
        <dbReference type="ChEBI" id="CHEBI:15734"/>
        <dbReference type="ChEBI" id="CHEBI:17478"/>
        <dbReference type="ChEBI" id="CHEBI:57783"/>
        <dbReference type="ChEBI" id="CHEBI:58349"/>
        <dbReference type="EC" id="1.1.1.2"/>
    </reaction>
</comment>
<dbReference type="Proteomes" id="UP000015388">
    <property type="component" value="Chromosome"/>
</dbReference>
<keyword evidence="4" id="KW-0560">Oxidoreductase</keyword>
<dbReference type="InterPro" id="IPR020843">
    <property type="entry name" value="ER"/>
</dbReference>
<dbReference type="PROSITE" id="PS00059">
    <property type="entry name" value="ADH_ZINC"/>
    <property type="match status" value="1"/>
</dbReference>
<dbReference type="eggNOG" id="COG1064">
    <property type="taxonomic scope" value="Bacteria"/>
</dbReference>
<dbReference type="HOGENOM" id="CLU_026673_20_2_11"/>
<dbReference type="KEGG" id="cmd:B841_00965"/>
<reference evidence="10 11" key="1">
    <citation type="submission" date="2012-11" db="EMBL/GenBank/DDBJ databases">
        <title>The complete genome sequence of Corynebacterium maris Coryn-1 (=DSM 45190).</title>
        <authorList>
            <person name="Schaffert L."/>
            <person name="Albersmeier A."/>
            <person name="Kalinowski J."/>
            <person name="Ruckert C."/>
        </authorList>
    </citation>
    <scope>NUCLEOTIDE SEQUENCE [LARGE SCALE GENOMIC DNA]</scope>
    <source>
        <strain evidence="11">Coryn-1</strain>
    </source>
</reference>
<dbReference type="InterPro" id="IPR013154">
    <property type="entry name" value="ADH-like_N"/>
</dbReference>
<keyword evidence="3 7" id="KW-0862">Zinc</keyword>
<name>S5TFH6_9CORY</name>
<proteinExistence type="inferred from homology"/>
<sequence length="358" mass="38267">MTVTADIDTTTTTTVRARGAHGPGQPLEALEITRRALRADDVAIAIEYAGICHSDIHTMAGDFGEKQWPLVPGHEIVGKVTAVGEDVTEYRPGDRVGVGCFINSCGACDPCEQGEISYCENGVVGTYGGTDKYTDGEYSHGGYSQAIVVRESFVVRIPEQLDPAEAAPLLCAGITTYAPLKKWGVGPGKRVAVIGMGGLGHVGVKIAVAMGAEVTVLSHSDRKRDDAFAFGAVAHHSTRDGLPEELERHFDVILNTVSVDLDVDAYLGLLRFNGVLVQLGLPGNPMQVMARSFTQRATALTGSLVGGIEETQEMLDFCAEHGVAPVIELIDADYVNEAYQRTIDSEVRYRFVIDAATI</sequence>
<dbReference type="InterPro" id="IPR047109">
    <property type="entry name" value="CAD-like"/>
</dbReference>
<dbReference type="SMART" id="SM00829">
    <property type="entry name" value="PKS_ER"/>
    <property type="match status" value="1"/>
</dbReference>
<dbReference type="InterPro" id="IPR013149">
    <property type="entry name" value="ADH-like_C"/>
</dbReference>
<evidence type="ECO:0000256" key="4">
    <source>
        <dbReference type="ARBA" id="ARBA00023002"/>
    </source>
</evidence>
<dbReference type="Gene3D" id="3.90.180.10">
    <property type="entry name" value="Medium-chain alcohol dehydrogenases, catalytic domain"/>
    <property type="match status" value="1"/>
</dbReference>
<dbReference type="AlphaFoldDB" id="S5TFH6"/>
<comment type="similarity">
    <text evidence="7">Belongs to the zinc-containing alcohol dehydrogenase family.</text>
</comment>
<dbReference type="PANTHER" id="PTHR42683">
    <property type="entry name" value="ALDEHYDE REDUCTASE"/>
    <property type="match status" value="1"/>
</dbReference>
<evidence type="ECO:0000256" key="3">
    <source>
        <dbReference type="ARBA" id="ARBA00022833"/>
    </source>
</evidence>
<dbReference type="Pfam" id="PF08240">
    <property type="entry name" value="ADH_N"/>
    <property type="match status" value="1"/>
</dbReference>
<keyword evidence="11" id="KW-1185">Reference proteome</keyword>
<evidence type="ECO:0000256" key="2">
    <source>
        <dbReference type="ARBA" id="ARBA00022723"/>
    </source>
</evidence>
<evidence type="ECO:0000256" key="5">
    <source>
        <dbReference type="ARBA" id="ARBA00024074"/>
    </source>
</evidence>
<dbReference type="STRING" id="1224163.B841_00965"/>
<accession>S5TFH6</accession>
<evidence type="ECO:0000259" key="9">
    <source>
        <dbReference type="SMART" id="SM00829"/>
    </source>
</evidence>
<dbReference type="OrthoDB" id="3567264at2"/>
<evidence type="ECO:0000313" key="10">
    <source>
        <dbReference type="EMBL" id="AGS33676.1"/>
    </source>
</evidence>
<dbReference type="SUPFAM" id="SSF51735">
    <property type="entry name" value="NAD(P)-binding Rossmann-fold domains"/>
    <property type="match status" value="1"/>
</dbReference>
<dbReference type="EMBL" id="CP003924">
    <property type="protein sequence ID" value="AGS33676.1"/>
    <property type="molecule type" value="Genomic_DNA"/>
</dbReference>
<dbReference type="PATRIC" id="fig|1224163.3.peg.193"/>
<dbReference type="GO" id="GO:0008270">
    <property type="term" value="F:zinc ion binding"/>
    <property type="evidence" value="ECO:0007669"/>
    <property type="project" value="InterPro"/>
</dbReference>
<protein>
    <recommendedName>
        <fullName evidence="5">alcohol dehydrogenase (NADP(+))</fullName>
        <ecNumber evidence="5">1.1.1.2</ecNumber>
    </recommendedName>
</protein>
<gene>
    <name evidence="10" type="ORF">B841_00965</name>
</gene>
<evidence type="ECO:0000256" key="1">
    <source>
        <dbReference type="ARBA" id="ARBA00001947"/>
    </source>
</evidence>
<evidence type="ECO:0000256" key="7">
    <source>
        <dbReference type="RuleBase" id="RU361277"/>
    </source>
</evidence>
<dbReference type="RefSeq" id="WP_020933611.1">
    <property type="nucleotide sequence ID" value="NC_021915.1"/>
</dbReference>
<organism evidence="10 11">
    <name type="scientific">Corynebacterium maris DSM 45190</name>
    <dbReference type="NCBI Taxonomy" id="1224163"/>
    <lineage>
        <taxon>Bacteria</taxon>
        <taxon>Bacillati</taxon>
        <taxon>Actinomycetota</taxon>
        <taxon>Actinomycetes</taxon>
        <taxon>Mycobacteriales</taxon>
        <taxon>Corynebacteriaceae</taxon>
        <taxon>Corynebacterium</taxon>
    </lineage>
</organism>